<reference evidence="1" key="1">
    <citation type="submission" date="2020-04" db="EMBL/GenBank/DDBJ databases">
        <authorList>
            <person name="Alioto T."/>
            <person name="Alioto T."/>
            <person name="Gomez Garrido J."/>
        </authorList>
    </citation>
    <scope>NUCLEOTIDE SEQUENCE</scope>
    <source>
        <strain evidence="1">A484AB</strain>
    </source>
</reference>
<dbReference type="EMBL" id="CACRXK020006376">
    <property type="protein sequence ID" value="CAB4009204.1"/>
    <property type="molecule type" value="Genomic_DNA"/>
</dbReference>
<dbReference type="AlphaFoldDB" id="A0A7D9EHC4"/>
<dbReference type="Proteomes" id="UP001152795">
    <property type="component" value="Unassembled WGS sequence"/>
</dbReference>
<organism evidence="1 2">
    <name type="scientific">Paramuricea clavata</name>
    <name type="common">Red gorgonian</name>
    <name type="synonym">Violescent sea-whip</name>
    <dbReference type="NCBI Taxonomy" id="317549"/>
    <lineage>
        <taxon>Eukaryota</taxon>
        <taxon>Metazoa</taxon>
        <taxon>Cnidaria</taxon>
        <taxon>Anthozoa</taxon>
        <taxon>Octocorallia</taxon>
        <taxon>Malacalcyonacea</taxon>
        <taxon>Plexauridae</taxon>
        <taxon>Paramuricea</taxon>
    </lineage>
</organism>
<sequence>MACCKELCDELSDKTDIFLNLSTASLMGFFGQKKNKLTWSGTLNDIKTFVSTIIDEKAAESAVWRSPSGGKWCFTCEDLEITWHSKSGAIIFDGVKAGNLVKRIKDILSKPDDAEKTINNDLNMEANTDRGPSRIIENEVSSHNSTCSVVIEGLKLEMVILETRLLNTIKGNKSDICSLKFKVKDLEGVIRHQDDAILKLSEDNLILKSKLSSFENLTYKVICHDHVNNERANESASTTQVNDQCGFHDKDQPTNLNANNTRFIETSTKENFSLLNGTQVPDPHEKQRLTIDLASQRNERINIMTNVVNDQCESQDNDQPTNLSINNPSFNEISTNETAHCSIVHKFQFLMTISA</sequence>
<evidence type="ECO:0000313" key="2">
    <source>
        <dbReference type="Proteomes" id="UP001152795"/>
    </source>
</evidence>
<proteinExistence type="predicted"/>
<keyword evidence="2" id="KW-1185">Reference proteome</keyword>
<evidence type="ECO:0000313" key="1">
    <source>
        <dbReference type="EMBL" id="CAB4009204.1"/>
    </source>
</evidence>
<gene>
    <name evidence="1" type="ORF">PACLA_8A006954</name>
</gene>
<protein>
    <submittedName>
        <fullName evidence="1">Uncharacterized protein</fullName>
    </submittedName>
</protein>
<accession>A0A7D9EHC4</accession>
<comment type="caution">
    <text evidence="1">The sequence shown here is derived from an EMBL/GenBank/DDBJ whole genome shotgun (WGS) entry which is preliminary data.</text>
</comment>
<name>A0A7D9EHC4_PARCT</name>